<protein>
    <submittedName>
        <fullName evidence="1">Hit finger domain protein</fullName>
    </submittedName>
</protein>
<gene>
    <name evidence="1" type="ORF">CTRU02_203499</name>
</gene>
<name>A0ACC3Z9J3_COLTU</name>
<organism evidence="1 2">
    <name type="scientific">Colletotrichum truncatum</name>
    <name type="common">Anthracnose fungus</name>
    <name type="synonym">Colletotrichum capsici</name>
    <dbReference type="NCBI Taxonomy" id="5467"/>
    <lineage>
        <taxon>Eukaryota</taxon>
        <taxon>Fungi</taxon>
        <taxon>Dikarya</taxon>
        <taxon>Ascomycota</taxon>
        <taxon>Pezizomycotina</taxon>
        <taxon>Sordariomycetes</taxon>
        <taxon>Hypocreomycetidae</taxon>
        <taxon>Glomerellales</taxon>
        <taxon>Glomerellaceae</taxon>
        <taxon>Colletotrichum</taxon>
        <taxon>Colletotrichum truncatum species complex</taxon>
    </lineage>
</organism>
<sequence length="334" mass="35959">MTTDADPPPPVAPRSPKRMQDDLDELIESASKRSRTASPGETHQQMQRQEEGNGVVKDDDDDAPTTTSNTEITGSSAEGASETQDESKTQNPPPPPLPVTAEPPAAPATSQADDNDTAETETKAAPKSKMCGVCHEKEGKYKCARCALPFCSVPCNKIHRENHPPDPEPAAKPPPPPDVAAGPPPATKKARDPSNPFSVLDDSDQLRYLFKRYPSLRSRLLGILAATEPPPEMRGASGTSLNDIMKAKAMAAANPKKEQWTHDIGIRNGKEALRKAKNAAGEDGEGVREYIELINHLVSKGDGGNDADADEAIRRRAAQQDTELIRRLMADDRG</sequence>
<reference evidence="1 2" key="1">
    <citation type="journal article" date="2020" name="Phytopathology">
        <title>Genome Sequence Resources of Colletotrichum truncatum, C. plurivorum, C. musicola, and C. sojae: Four Species Pathogenic to Soybean (Glycine max).</title>
        <authorList>
            <person name="Rogerio F."/>
            <person name="Boufleur T.R."/>
            <person name="Ciampi-Guillardi M."/>
            <person name="Sukno S.A."/>
            <person name="Thon M.R."/>
            <person name="Massola Junior N.S."/>
            <person name="Baroncelli R."/>
        </authorList>
    </citation>
    <scope>NUCLEOTIDE SEQUENCE [LARGE SCALE GENOMIC DNA]</scope>
    <source>
        <strain evidence="1 2">CMES1059</strain>
    </source>
</reference>
<dbReference type="Proteomes" id="UP000805649">
    <property type="component" value="Unassembled WGS sequence"/>
</dbReference>
<proteinExistence type="predicted"/>
<keyword evidence="2" id="KW-1185">Reference proteome</keyword>
<evidence type="ECO:0000313" key="1">
    <source>
        <dbReference type="EMBL" id="KAL0940736.1"/>
    </source>
</evidence>
<comment type="caution">
    <text evidence="1">The sequence shown here is derived from an EMBL/GenBank/DDBJ whole genome shotgun (WGS) entry which is preliminary data.</text>
</comment>
<accession>A0ACC3Z9J3</accession>
<dbReference type="EMBL" id="VUJX02000002">
    <property type="protein sequence ID" value="KAL0940736.1"/>
    <property type="molecule type" value="Genomic_DNA"/>
</dbReference>
<evidence type="ECO:0000313" key="2">
    <source>
        <dbReference type="Proteomes" id="UP000805649"/>
    </source>
</evidence>